<dbReference type="SMART" id="SM00388">
    <property type="entry name" value="HisKA"/>
    <property type="match status" value="1"/>
</dbReference>
<evidence type="ECO:0000259" key="15">
    <source>
        <dbReference type="PROSITE" id="PS50885"/>
    </source>
</evidence>
<evidence type="ECO:0000256" key="9">
    <source>
        <dbReference type="ARBA" id="ARBA00022840"/>
    </source>
</evidence>
<evidence type="ECO:0000256" key="5">
    <source>
        <dbReference type="ARBA" id="ARBA00022679"/>
    </source>
</evidence>
<dbReference type="Pfam" id="PF00512">
    <property type="entry name" value="HisKA"/>
    <property type="match status" value="1"/>
</dbReference>
<accession>F4QTQ3</accession>
<keyword evidence="11" id="KW-0902">Two-component regulatory system</keyword>
<evidence type="ECO:0000256" key="10">
    <source>
        <dbReference type="ARBA" id="ARBA00022989"/>
    </source>
</evidence>
<dbReference type="STRING" id="715226.ABI_45500"/>
<keyword evidence="10 13" id="KW-1133">Transmembrane helix</keyword>
<evidence type="ECO:0000256" key="3">
    <source>
        <dbReference type="ARBA" id="ARBA00012438"/>
    </source>
</evidence>
<evidence type="ECO:0000256" key="1">
    <source>
        <dbReference type="ARBA" id="ARBA00000085"/>
    </source>
</evidence>
<dbReference type="SMART" id="SM00387">
    <property type="entry name" value="HATPase_c"/>
    <property type="match status" value="1"/>
</dbReference>
<dbReference type="eggNOG" id="COG5002">
    <property type="taxonomic scope" value="Bacteria"/>
</dbReference>
<dbReference type="GO" id="GO:0005524">
    <property type="term" value="F:ATP binding"/>
    <property type="evidence" value="ECO:0007669"/>
    <property type="project" value="UniProtKB-KW"/>
</dbReference>
<dbReference type="InterPro" id="IPR036890">
    <property type="entry name" value="HATPase_C_sf"/>
</dbReference>
<dbReference type="SUPFAM" id="SSF55874">
    <property type="entry name" value="ATPase domain of HSP90 chaperone/DNA topoisomerase II/histidine kinase"/>
    <property type="match status" value="1"/>
</dbReference>
<dbReference type="InterPro" id="IPR003660">
    <property type="entry name" value="HAMP_dom"/>
</dbReference>
<dbReference type="OrthoDB" id="913606at2"/>
<dbReference type="InterPro" id="IPR003594">
    <property type="entry name" value="HATPase_dom"/>
</dbReference>
<feature type="transmembrane region" description="Helical" evidence="13">
    <location>
        <begin position="156"/>
        <end position="179"/>
    </location>
</feature>
<reference evidence="17" key="1">
    <citation type="submission" date="2011-03" db="EMBL/GenBank/DDBJ databases">
        <title>Draft genome sequence of Brevundimonas diminuta.</title>
        <authorList>
            <person name="Brown P.J.B."/>
            <person name="Buechlein A."/>
            <person name="Hemmerich C."/>
            <person name="Brun Y.V."/>
        </authorList>
    </citation>
    <scope>NUCLEOTIDE SEQUENCE [LARGE SCALE GENOMIC DNA]</scope>
    <source>
        <strain evidence="17">C19</strain>
    </source>
</reference>
<evidence type="ECO:0000256" key="8">
    <source>
        <dbReference type="ARBA" id="ARBA00022777"/>
    </source>
</evidence>
<keyword evidence="9" id="KW-0067">ATP-binding</keyword>
<dbReference type="RefSeq" id="WP_006275324.1">
    <property type="nucleotide sequence ID" value="NZ_GL883081.1"/>
</dbReference>
<dbReference type="EC" id="2.7.13.3" evidence="3"/>
<gene>
    <name evidence="16" type="ORF">ABI_45500</name>
</gene>
<dbReference type="PANTHER" id="PTHR45436:SF14">
    <property type="entry name" value="SENSOR PROTEIN QSEC"/>
    <property type="match status" value="1"/>
</dbReference>
<dbReference type="EMBL" id="GL883081">
    <property type="protein sequence ID" value="EGF89203.1"/>
    <property type="molecule type" value="Genomic_DNA"/>
</dbReference>
<evidence type="ECO:0000259" key="14">
    <source>
        <dbReference type="PROSITE" id="PS50109"/>
    </source>
</evidence>
<comment type="subcellular location">
    <subcellularLocation>
        <location evidence="2">Membrane</location>
        <topology evidence="2">Multi-pass membrane protein</topology>
    </subcellularLocation>
</comment>
<dbReference type="GO" id="GO:0000155">
    <property type="term" value="F:phosphorelay sensor kinase activity"/>
    <property type="evidence" value="ECO:0007669"/>
    <property type="project" value="InterPro"/>
</dbReference>
<dbReference type="PRINTS" id="PR00344">
    <property type="entry name" value="BCTRLSENSOR"/>
</dbReference>
<dbReference type="AlphaFoldDB" id="F4QTQ3"/>
<keyword evidence="4" id="KW-0597">Phosphoprotein</keyword>
<keyword evidence="12 13" id="KW-0472">Membrane</keyword>
<dbReference type="Pfam" id="PF08521">
    <property type="entry name" value="2CSK_N"/>
    <property type="match status" value="1"/>
</dbReference>
<proteinExistence type="predicted"/>
<dbReference type="PROSITE" id="PS50885">
    <property type="entry name" value="HAMP"/>
    <property type="match status" value="1"/>
</dbReference>
<feature type="domain" description="Histidine kinase" evidence="14">
    <location>
        <begin position="240"/>
        <end position="449"/>
    </location>
</feature>
<evidence type="ECO:0000256" key="6">
    <source>
        <dbReference type="ARBA" id="ARBA00022692"/>
    </source>
</evidence>
<organism evidence="16 17">
    <name type="scientific">Asticcacaulis biprosthecium C19</name>
    <dbReference type="NCBI Taxonomy" id="715226"/>
    <lineage>
        <taxon>Bacteria</taxon>
        <taxon>Pseudomonadati</taxon>
        <taxon>Pseudomonadota</taxon>
        <taxon>Alphaproteobacteria</taxon>
        <taxon>Caulobacterales</taxon>
        <taxon>Caulobacteraceae</taxon>
        <taxon>Asticcacaulis</taxon>
    </lineage>
</organism>
<feature type="domain" description="HAMP" evidence="15">
    <location>
        <begin position="180"/>
        <end position="232"/>
    </location>
</feature>
<sequence>MKTYSLHRAALLSFLPALLLIVAVSLGAAFVSASREVNRAADAEMSHLAGTLNLLTRHEALEGEDIAATLGSRVEQVQTLAEERIAFRIWGSGTLVATSANTPASVFDAAPAGDGFRNVNGANGKWRMLTLVDKADNVIVEVAQDLKVRREAVFEVGASVALPLLVLLPLVLVALFLGLGRVLVPFRALSEDIAARDAARLDPLVPAVLPREITPLVTSLNSLLGRLSQSLQRERDFTDNAAHELRTPLAALKTRAQVTSKLIEPDARARASMDELLQIVDRTAAVVDQMLSLARQKTQHAAGLCDVSGAVAAAVDTVRHSPAARDHALSVAITPGVRLPVDGAGLTAIVRNLVENAVLHTPEATQVHISLAQTSDHVTLCVADQGPGIPADKRDFITGRFARLNTQAPGSGLGLAIVSDICQQTGGVLTIDDNLPTGTRFQVTWPVAVS</sequence>
<dbReference type="InterPro" id="IPR004358">
    <property type="entry name" value="Sig_transdc_His_kin-like_C"/>
</dbReference>
<protein>
    <recommendedName>
        <fullName evidence="3">histidine kinase</fullName>
        <ecNumber evidence="3">2.7.13.3</ecNumber>
    </recommendedName>
</protein>
<keyword evidence="8 16" id="KW-0418">Kinase</keyword>
<name>F4QTQ3_9CAUL</name>
<keyword evidence="6 13" id="KW-0812">Transmembrane</keyword>
<dbReference type="Gene3D" id="3.30.565.10">
    <property type="entry name" value="Histidine kinase-like ATPase, C-terminal domain"/>
    <property type="match status" value="1"/>
</dbReference>
<evidence type="ECO:0000256" key="12">
    <source>
        <dbReference type="ARBA" id="ARBA00023136"/>
    </source>
</evidence>
<evidence type="ECO:0000256" key="11">
    <source>
        <dbReference type="ARBA" id="ARBA00023012"/>
    </source>
</evidence>
<dbReference type="SUPFAM" id="SSF47384">
    <property type="entry name" value="Homodimeric domain of signal transducing histidine kinase"/>
    <property type="match status" value="1"/>
</dbReference>
<dbReference type="PROSITE" id="PS50109">
    <property type="entry name" value="HIS_KIN"/>
    <property type="match status" value="1"/>
</dbReference>
<dbReference type="InterPro" id="IPR036097">
    <property type="entry name" value="HisK_dim/P_sf"/>
</dbReference>
<evidence type="ECO:0000256" key="2">
    <source>
        <dbReference type="ARBA" id="ARBA00004141"/>
    </source>
</evidence>
<evidence type="ECO:0000256" key="4">
    <source>
        <dbReference type="ARBA" id="ARBA00022553"/>
    </source>
</evidence>
<dbReference type="InterPro" id="IPR013727">
    <property type="entry name" value="2CSK_N"/>
</dbReference>
<evidence type="ECO:0000313" key="17">
    <source>
        <dbReference type="Proteomes" id="UP000006512"/>
    </source>
</evidence>
<keyword evidence="7" id="KW-0547">Nucleotide-binding</keyword>
<dbReference type="Pfam" id="PF02518">
    <property type="entry name" value="HATPase_c"/>
    <property type="match status" value="1"/>
</dbReference>
<dbReference type="InterPro" id="IPR003661">
    <property type="entry name" value="HisK_dim/P_dom"/>
</dbReference>
<dbReference type="GO" id="GO:0005886">
    <property type="term" value="C:plasma membrane"/>
    <property type="evidence" value="ECO:0007669"/>
    <property type="project" value="TreeGrafter"/>
</dbReference>
<comment type="catalytic activity">
    <reaction evidence="1">
        <text>ATP + protein L-histidine = ADP + protein N-phospho-L-histidine.</text>
        <dbReference type="EC" id="2.7.13.3"/>
    </reaction>
</comment>
<keyword evidence="17" id="KW-1185">Reference proteome</keyword>
<evidence type="ECO:0000313" key="16">
    <source>
        <dbReference type="EMBL" id="EGF89203.1"/>
    </source>
</evidence>
<dbReference type="CDD" id="cd00082">
    <property type="entry name" value="HisKA"/>
    <property type="match status" value="1"/>
</dbReference>
<dbReference type="Gene3D" id="1.10.287.130">
    <property type="match status" value="1"/>
</dbReference>
<dbReference type="PANTHER" id="PTHR45436">
    <property type="entry name" value="SENSOR HISTIDINE KINASE YKOH"/>
    <property type="match status" value="1"/>
</dbReference>
<evidence type="ECO:0000256" key="13">
    <source>
        <dbReference type="SAM" id="Phobius"/>
    </source>
</evidence>
<keyword evidence="5" id="KW-0808">Transferase</keyword>
<dbReference type="InterPro" id="IPR005467">
    <property type="entry name" value="His_kinase_dom"/>
</dbReference>
<evidence type="ECO:0000256" key="7">
    <source>
        <dbReference type="ARBA" id="ARBA00022741"/>
    </source>
</evidence>
<dbReference type="Proteomes" id="UP000006512">
    <property type="component" value="Unassembled WGS sequence"/>
</dbReference>
<dbReference type="HOGENOM" id="CLU_000445_89_37_5"/>
<dbReference type="InterPro" id="IPR050428">
    <property type="entry name" value="TCS_sensor_his_kinase"/>
</dbReference>